<protein>
    <recommendedName>
        <fullName evidence="3">Ankyrin repeat domain-containing protein</fullName>
    </recommendedName>
</protein>
<dbReference type="GO" id="GO:0030149">
    <property type="term" value="P:sphingolipid catabolic process"/>
    <property type="evidence" value="ECO:0007669"/>
    <property type="project" value="TreeGrafter"/>
</dbReference>
<dbReference type="AlphaFoldDB" id="A0A2J8A3D0"/>
<gene>
    <name evidence="1" type="ORF">TSOC_006570</name>
</gene>
<sequence>MQHHARFFSQPELVDKYVEHLSSHDDVYELRLVNKEIRGFIPKLTFPLSRPVPHRLFALRWGHPDALRGLTWAQRRALPVLVATSGDRANLRVLLDRGDLDVLSVTVLHAAARAGHVDVCQLLMDRNCPSKDADVEAAKAGQAAVCDLFSSDPSRLAAAAAAGGHMELMVKYMREITMISSDDSRPLAEAIVRSFPTAETQLFLHHQWRTLQIDGGFSDHDVHAFMIAAATSMDYMDKLRLVRRYMVPDEKPRLSDVIAINHDFERFRWLEAQGEFTFDRDHCMVAFIEAGNLQAVSYVRELLSDDDLWSLYDDGYYEGEPLVVSLWNAAACRGELTMLELLEAERVPMTNDLHYALEAAHHGQSDAVAWLLARLDPTNRDYGSDDDEDGSGAWRREHHGICPDWAYEAPSTGSVPLVEWCLKHASTYMDEHDLLADALRPRDPIDGIAKPSEVRPLLEWLVARGSMWSITAFANAAVQHVDELEWMVAHGCPMDDEAYVLAAAAGDVHCLKILRRLNCPWTETTLGRATVAALCQGIDHQGLRGLRWLLESGCPAARLDVDLCKVDLDLKLIEVLTLLEWGVII</sequence>
<dbReference type="SUPFAM" id="SSF48403">
    <property type="entry name" value="Ankyrin repeat"/>
    <property type="match status" value="1"/>
</dbReference>
<dbReference type="PANTHER" id="PTHR12393:SF6">
    <property type="entry name" value="SPHINGOMYELIN PHOSPHODIESTERASE 2"/>
    <property type="match status" value="1"/>
</dbReference>
<comment type="caution">
    <text evidence="1">The sequence shown here is derived from an EMBL/GenBank/DDBJ whole genome shotgun (WGS) entry which is preliminary data.</text>
</comment>
<dbReference type="EMBL" id="PGGS01000203">
    <property type="protein sequence ID" value="PNH07013.1"/>
    <property type="molecule type" value="Genomic_DNA"/>
</dbReference>
<dbReference type="GO" id="GO:0016020">
    <property type="term" value="C:membrane"/>
    <property type="evidence" value="ECO:0007669"/>
    <property type="project" value="TreeGrafter"/>
</dbReference>
<keyword evidence="2" id="KW-1185">Reference proteome</keyword>
<organism evidence="1 2">
    <name type="scientific">Tetrabaena socialis</name>
    <dbReference type="NCBI Taxonomy" id="47790"/>
    <lineage>
        <taxon>Eukaryota</taxon>
        <taxon>Viridiplantae</taxon>
        <taxon>Chlorophyta</taxon>
        <taxon>core chlorophytes</taxon>
        <taxon>Chlorophyceae</taxon>
        <taxon>CS clade</taxon>
        <taxon>Chlamydomonadales</taxon>
        <taxon>Tetrabaenaceae</taxon>
        <taxon>Tetrabaena</taxon>
    </lineage>
</organism>
<dbReference type="GO" id="GO:0004620">
    <property type="term" value="F:phospholipase activity"/>
    <property type="evidence" value="ECO:0007669"/>
    <property type="project" value="TreeGrafter"/>
</dbReference>
<dbReference type="SUPFAM" id="SSF140860">
    <property type="entry name" value="Pseudo ankyrin repeat-like"/>
    <property type="match status" value="1"/>
</dbReference>
<evidence type="ECO:0000313" key="1">
    <source>
        <dbReference type="EMBL" id="PNH07013.1"/>
    </source>
</evidence>
<accession>A0A2J8A3D0</accession>
<dbReference type="OrthoDB" id="546617at2759"/>
<dbReference type="PANTHER" id="PTHR12393">
    <property type="entry name" value="SPHINGOMYELIN PHOSPHODIESTERASE RELATED"/>
    <property type="match status" value="1"/>
</dbReference>
<dbReference type="GO" id="GO:0046513">
    <property type="term" value="P:ceramide biosynthetic process"/>
    <property type="evidence" value="ECO:0007669"/>
    <property type="project" value="TreeGrafter"/>
</dbReference>
<name>A0A2J8A3D0_9CHLO</name>
<evidence type="ECO:0008006" key="3">
    <source>
        <dbReference type="Google" id="ProtNLM"/>
    </source>
</evidence>
<dbReference type="GO" id="GO:0005783">
    <property type="term" value="C:endoplasmic reticulum"/>
    <property type="evidence" value="ECO:0007669"/>
    <property type="project" value="TreeGrafter"/>
</dbReference>
<evidence type="ECO:0000313" key="2">
    <source>
        <dbReference type="Proteomes" id="UP000236333"/>
    </source>
</evidence>
<dbReference type="Proteomes" id="UP000236333">
    <property type="component" value="Unassembled WGS sequence"/>
</dbReference>
<reference evidence="1 2" key="1">
    <citation type="journal article" date="2017" name="Mol. Biol. Evol.">
        <title>The 4-celled Tetrabaena socialis nuclear genome reveals the essential components for genetic control of cell number at the origin of multicellularity in the volvocine lineage.</title>
        <authorList>
            <person name="Featherston J."/>
            <person name="Arakaki Y."/>
            <person name="Hanschen E.R."/>
            <person name="Ferris P.J."/>
            <person name="Michod R.E."/>
            <person name="Olson B.J.S.C."/>
            <person name="Nozaki H."/>
            <person name="Durand P.M."/>
        </authorList>
    </citation>
    <scope>NUCLEOTIDE SEQUENCE [LARGE SCALE GENOMIC DNA]</scope>
    <source>
        <strain evidence="1 2">NIES-571</strain>
    </source>
</reference>
<dbReference type="GO" id="GO:0071944">
    <property type="term" value="C:cell periphery"/>
    <property type="evidence" value="ECO:0007669"/>
    <property type="project" value="TreeGrafter"/>
</dbReference>
<dbReference type="Gene3D" id="1.25.40.20">
    <property type="entry name" value="Ankyrin repeat-containing domain"/>
    <property type="match status" value="1"/>
</dbReference>
<dbReference type="InterPro" id="IPR036770">
    <property type="entry name" value="Ankyrin_rpt-contain_sf"/>
</dbReference>
<proteinExistence type="predicted"/>